<dbReference type="InterPro" id="IPR036259">
    <property type="entry name" value="MFS_trans_sf"/>
</dbReference>
<evidence type="ECO:0000313" key="12">
    <source>
        <dbReference type="Proteomes" id="UP000291236"/>
    </source>
</evidence>
<dbReference type="GO" id="GO:0006857">
    <property type="term" value="P:oligopeptide transport"/>
    <property type="evidence" value="ECO:0007669"/>
    <property type="project" value="InterPro"/>
</dbReference>
<evidence type="ECO:0000256" key="2">
    <source>
        <dbReference type="ARBA" id="ARBA00022448"/>
    </source>
</evidence>
<feature type="transmembrane region" description="Helical" evidence="9">
    <location>
        <begin position="145"/>
        <end position="164"/>
    </location>
</feature>
<evidence type="ECO:0000256" key="6">
    <source>
        <dbReference type="ARBA" id="ARBA00022989"/>
    </source>
</evidence>
<dbReference type="InterPro" id="IPR005279">
    <property type="entry name" value="Dipep/tripep_permease"/>
</dbReference>
<dbReference type="GO" id="GO:0005886">
    <property type="term" value="C:plasma membrane"/>
    <property type="evidence" value="ECO:0007669"/>
    <property type="project" value="UniProtKB-SubCell"/>
</dbReference>
<dbReference type="InterPro" id="IPR050171">
    <property type="entry name" value="MFS_Transporters"/>
</dbReference>
<evidence type="ECO:0000256" key="7">
    <source>
        <dbReference type="ARBA" id="ARBA00023136"/>
    </source>
</evidence>
<feature type="transmembrane region" description="Helical" evidence="9">
    <location>
        <begin position="340"/>
        <end position="365"/>
    </location>
</feature>
<dbReference type="InterPro" id="IPR018456">
    <property type="entry name" value="PTR2_symporter_CS"/>
</dbReference>
<dbReference type="PANTHER" id="PTHR23517:SF15">
    <property type="entry name" value="PROTON-DEPENDENT OLIGOPEPTIDE FAMILY TRANSPORT PROTEIN"/>
    <property type="match status" value="1"/>
</dbReference>
<dbReference type="KEGG" id="sbf:JCM31447_11570"/>
<dbReference type="PROSITE" id="PS01022">
    <property type="entry name" value="PTR2_1"/>
    <property type="match status" value="1"/>
</dbReference>
<feature type="transmembrane region" description="Helical" evidence="9">
    <location>
        <begin position="21"/>
        <end position="39"/>
    </location>
</feature>
<reference evidence="11 12" key="1">
    <citation type="submission" date="2018-12" db="EMBL/GenBank/DDBJ databases">
        <title>Rubrispira sanarue gen. nov., sp., nov., a member of the order Silvanigrellales, isolated from a brackish lake in Hamamatsu Japan.</title>
        <authorList>
            <person name="Maejima Y."/>
            <person name="Iino T."/>
            <person name="Muraguchi Y."/>
            <person name="Fukuda K."/>
            <person name="Nojiri H."/>
            <person name="Ohkuma M."/>
            <person name="Moriuchi R."/>
            <person name="Dohra H."/>
            <person name="Kimbara K."/>
            <person name="Shintani M."/>
        </authorList>
    </citation>
    <scope>NUCLEOTIDE SEQUENCE [LARGE SCALE GENOMIC DNA]</scope>
    <source>
        <strain evidence="11 12">RF1110005</strain>
    </source>
</reference>
<comment type="similarity">
    <text evidence="8">Belongs to the major facilitator superfamily. Proton-dependent oligopeptide transporter (POT/PTR) (TC 2.A.17) family.</text>
</comment>
<keyword evidence="4 8" id="KW-0812">Transmembrane</keyword>
<feature type="transmembrane region" description="Helical" evidence="9">
    <location>
        <begin position="300"/>
        <end position="320"/>
    </location>
</feature>
<dbReference type="PROSITE" id="PS50850">
    <property type="entry name" value="MFS"/>
    <property type="match status" value="1"/>
</dbReference>
<dbReference type="SUPFAM" id="SSF103473">
    <property type="entry name" value="MFS general substrate transporter"/>
    <property type="match status" value="1"/>
</dbReference>
<feature type="domain" description="Major facilitator superfamily (MFS) profile" evidence="10">
    <location>
        <begin position="9"/>
        <end position="426"/>
    </location>
</feature>
<dbReference type="Gene3D" id="1.20.1250.20">
    <property type="entry name" value="MFS general substrate transporter like domains"/>
    <property type="match status" value="2"/>
</dbReference>
<gene>
    <name evidence="11" type="ORF">JCM31447_11570</name>
</gene>
<feature type="transmembrane region" description="Helical" evidence="9">
    <location>
        <begin position="80"/>
        <end position="99"/>
    </location>
</feature>
<evidence type="ECO:0000256" key="9">
    <source>
        <dbReference type="SAM" id="Phobius"/>
    </source>
</evidence>
<keyword evidence="12" id="KW-1185">Reference proteome</keyword>
<dbReference type="NCBIfam" id="TIGR00924">
    <property type="entry name" value="yjdL_sub1_fam"/>
    <property type="match status" value="1"/>
</dbReference>
<proteinExistence type="inferred from homology"/>
<dbReference type="Proteomes" id="UP000291236">
    <property type="component" value="Chromosome"/>
</dbReference>
<evidence type="ECO:0000256" key="8">
    <source>
        <dbReference type="RuleBase" id="RU003755"/>
    </source>
</evidence>
<dbReference type="InterPro" id="IPR020846">
    <property type="entry name" value="MFS_dom"/>
</dbReference>
<dbReference type="CDD" id="cd17346">
    <property type="entry name" value="MFS_DtpA_like"/>
    <property type="match status" value="1"/>
</dbReference>
<keyword evidence="3" id="KW-1003">Cell membrane</keyword>
<feature type="transmembrane region" description="Helical" evidence="9">
    <location>
        <begin position="403"/>
        <end position="421"/>
    </location>
</feature>
<evidence type="ECO:0000256" key="1">
    <source>
        <dbReference type="ARBA" id="ARBA00004651"/>
    </source>
</evidence>
<feature type="transmembrane region" description="Helical" evidence="9">
    <location>
        <begin position="105"/>
        <end position="124"/>
    </location>
</feature>
<dbReference type="InterPro" id="IPR000109">
    <property type="entry name" value="POT_fam"/>
</dbReference>
<sequence>MKQKSQPKGMYILAFTEVFERLSYYTLSFLLVLYASATVENKGLGWSNERALALVGLYTMAAYTLPILGSFIADRFIGRYKAVILGGFVIILGHFLLFFSDYSNFFYIGLACVASGTGFFKPCMPALLGQLYSPDDLRRESGFSWYYFGINLGAMIAGISSGLLLQHFGFRVALASAGVGMIFGMIVFFAGRKHLVLDKVIRKSKHDEKNHQPITRKQKKALISLLIAFVFFAIWAIIYNIAISGTLTLFIENQTNKTLFNYNIPATFFQSLESLTIISSTPVITYFLAKMALRNKYPHFFTQMNFALLLCSISLFYFSYLAYIGQNSLTGEKPFQYYEIAFFIILFSVSETVISPVMMSAISLIAPMKLKSLFQAFYLATFGLTGIIAAKIGAISLEFPFKTFLTLSFILLIGTVLYFFLKGKMIKTAMEAAKEQAALHYGSKK</sequence>
<feature type="transmembrane region" description="Helical" evidence="9">
    <location>
        <begin position="262"/>
        <end position="288"/>
    </location>
</feature>
<dbReference type="AlphaFoldDB" id="A0A4P2VTJ8"/>
<keyword evidence="5" id="KW-0571">Peptide transport</keyword>
<evidence type="ECO:0000256" key="3">
    <source>
        <dbReference type="ARBA" id="ARBA00022475"/>
    </source>
</evidence>
<feature type="transmembrane region" description="Helical" evidence="9">
    <location>
        <begin position="377"/>
        <end position="397"/>
    </location>
</feature>
<keyword evidence="7 9" id="KW-0472">Membrane</keyword>
<evidence type="ECO:0000259" key="10">
    <source>
        <dbReference type="PROSITE" id="PS50850"/>
    </source>
</evidence>
<dbReference type="Pfam" id="PF00854">
    <property type="entry name" value="PTR2"/>
    <property type="match status" value="2"/>
</dbReference>
<protein>
    <submittedName>
        <fullName evidence="11">MFS transporter</fullName>
    </submittedName>
</protein>
<keyword evidence="2 8" id="KW-0813">Transport</keyword>
<dbReference type="PANTHER" id="PTHR23517">
    <property type="entry name" value="RESISTANCE PROTEIN MDTM, PUTATIVE-RELATED-RELATED"/>
    <property type="match status" value="1"/>
</dbReference>
<comment type="subcellular location">
    <subcellularLocation>
        <location evidence="1">Cell membrane</location>
        <topology evidence="1">Multi-pass membrane protein</topology>
    </subcellularLocation>
    <subcellularLocation>
        <location evidence="8">Membrane</location>
        <topology evidence="8">Multi-pass membrane protein</topology>
    </subcellularLocation>
</comment>
<dbReference type="EMBL" id="AP019368">
    <property type="protein sequence ID" value="BBH52715.1"/>
    <property type="molecule type" value="Genomic_DNA"/>
</dbReference>
<keyword evidence="5" id="KW-0653">Protein transport</keyword>
<dbReference type="OrthoDB" id="5351355at2"/>
<accession>A0A4P2VTJ8</accession>
<evidence type="ECO:0000313" key="11">
    <source>
        <dbReference type="EMBL" id="BBH52715.1"/>
    </source>
</evidence>
<keyword evidence="6 9" id="KW-1133">Transmembrane helix</keyword>
<name>A0A4P2VTJ8_FLUSA</name>
<evidence type="ECO:0000256" key="5">
    <source>
        <dbReference type="ARBA" id="ARBA00022856"/>
    </source>
</evidence>
<feature type="transmembrane region" description="Helical" evidence="9">
    <location>
        <begin position="221"/>
        <end position="242"/>
    </location>
</feature>
<feature type="transmembrane region" description="Helical" evidence="9">
    <location>
        <begin position="51"/>
        <end position="73"/>
    </location>
</feature>
<organism evidence="11 12">
    <name type="scientific">Fluviispira sanaruensis</name>
    <dbReference type="NCBI Taxonomy" id="2493639"/>
    <lineage>
        <taxon>Bacteria</taxon>
        <taxon>Pseudomonadati</taxon>
        <taxon>Bdellovibrionota</taxon>
        <taxon>Oligoflexia</taxon>
        <taxon>Silvanigrellales</taxon>
        <taxon>Silvanigrellaceae</taxon>
        <taxon>Fluviispira</taxon>
    </lineage>
</organism>
<dbReference type="PROSITE" id="PS01023">
    <property type="entry name" value="PTR2_2"/>
    <property type="match status" value="1"/>
</dbReference>
<feature type="transmembrane region" description="Helical" evidence="9">
    <location>
        <begin position="170"/>
        <end position="190"/>
    </location>
</feature>
<evidence type="ECO:0000256" key="4">
    <source>
        <dbReference type="ARBA" id="ARBA00022692"/>
    </source>
</evidence>
<dbReference type="RefSeq" id="WP_130607431.1">
    <property type="nucleotide sequence ID" value="NZ_AP019368.1"/>
</dbReference>
<dbReference type="GO" id="GO:1904680">
    <property type="term" value="F:peptide transmembrane transporter activity"/>
    <property type="evidence" value="ECO:0007669"/>
    <property type="project" value="InterPro"/>
</dbReference>